<evidence type="ECO:0000259" key="1">
    <source>
        <dbReference type="Pfam" id="PF17775"/>
    </source>
</evidence>
<sequence>MLHDQDITKACPCNSGKPFRFCCEPAIEGHKPAATAEALMRSRYTAFSLGAVDYLIGTTAPENRNPEDAEILTEQVKCTNWIGLDILATQQGGKGDATGMVEFEARFEADEQSGVLREHSNFRCDNNQWYYVDGDVEVSIK</sequence>
<protein>
    <submittedName>
        <fullName evidence="2">Zinc chelation protein SecC</fullName>
    </submittedName>
</protein>
<dbReference type="AlphaFoldDB" id="A0A8J7F9C4"/>
<dbReference type="Pfam" id="PF17775">
    <property type="entry name" value="YchJ_M-like"/>
    <property type="match status" value="1"/>
</dbReference>
<dbReference type="Gene3D" id="3.10.450.50">
    <property type="match status" value="1"/>
</dbReference>
<dbReference type="InterPro" id="IPR048469">
    <property type="entry name" value="YchJ-like_M"/>
</dbReference>
<name>A0A8J7F9C4_9GAMM</name>
<keyword evidence="3" id="KW-1185">Reference proteome</keyword>
<dbReference type="EMBL" id="JADEYS010000004">
    <property type="protein sequence ID" value="MBE9396617.1"/>
    <property type="molecule type" value="Genomic_DNA"/>
</dbReference>
<dbReference type="InterPro" id="IPR032710">
    <property type="entry name" value="NTF2-like_dom_sf"/>
</dbReference>
<evidence type="ECO:0000313" key="3">
    <source>
        <dbReference type="Proteomes" id="UP000640333"/>
    </source>
</evidence>
<dbReference type="Proteomes" id="UP000640333">
    <property type="component" value="Unassembled WGS sequence"/>
</dbReference>
<dbReference type="RefSeq" id="WP_193952175.1">
    <property type="nucleotide sequence ID" value="NZ_JADEYS010000004.1"/>
</dbReference>
<accession>A0A8J7F9C4</accession>
<reference evidence="2" key="1">
    <citation type="submission" date="2020-10" db="EMBL/GenBank/DDBJ databases">
        <title>Bacterium isolated from coastal waters sediment.</title>
        <authorList>
            <person name="Chen R.-J."/>
            <person name="Lu D.-C."/>
            <person name="Zhu K.-L."/>
            <person name="Du Z.-J."/>
        </authorList>
    </citation>
    <scope>NUCLEOTIDE SEQUENCE</scope>
    <source>
        <strain evidence="2">N1Y112</strain>
    </source>
</reference>
<comment type="caution">
    <text evidence="2">The sequence shown here is derived from an EMBL/GenBank/DDBJ whole genome shotgun (WGS) entry which is preliminary data.</text>
</comment>
<gene>
    <name evidence="2" type="ORF">IOQ59_05005</name>
</gene>
<proteinExistence type="predicted"/>
<dbReference type="SUPFAM" id="SSF54427">
    <property type="entry name" value="NTF2-like"/>
    <property type="match status" value="1"/>
</dbReference>
<evidence type="ECO:0000313" key="2">
    <source>
        <dbReference type="EMBL" id="MBE9396617.1"/>
    </source>
</evidence>
<organism evidence="2 3">
    <name type="scientific">Pontibacterium sinense</name>
    <dbReference type="NCBI Taxonomy" id="2781979"/>
    <lineage>
        <taxon>Bacteria</taxon>
        <taxon>Pseudomonadati</taxon>
        <taxon>Pseudomonadota</taxon>
        <taxon>Gammaproteobacteria</taxon>
        <taxon>Oceanospirillales</taxon>
        <taxon>Oceanospirillaceae</taxon>
        <taxon>Pontibacterium</taxon>
    </lineage>
</organism>
<feature type="domain" description="YchJ-like middle NTF2-like" evidence="1">
    <location>
        <begin position="35"/>
        <end position="134"/>
    </location>
</feature>